<proteinExistence type="predicted"/>
<name>A0A0F9UXU3_9ZZZZ</name>
<gene>
    <name evidence="2" type="ORF">LCGC14_0552410</name>
</gene>
<dbReference type="EMBL" id="LAZR01000763">
    <property type="protein sequence ID" value="KKN58428.1"/>
    <property type="molecule type" value="Genomic_DNA"/>
</dbReference>
<accession>A0A0F9UXU3</accession>
<comment type="caution">
    <text evidence="2">The sequence shown here is derived from an EMBL/GenBank/DDBJ whole genome shotgun (WGS) entry which is preliminary data.</text>
</comment>
<reference evidence="2" key="1">
    <citation type="journal article" date="2015" name="Nature">
        <title>Complex archaea that bridge the gap between prokaryotes and eukaryotes.</title>
        <authorList>
            <person name="Spang A."/>
            <person name="Saw J.H."/>
            <person name="Jorgensen S.L."/>
            <person name="Zaremba-Niedzwiedzka K."/>
            <person name="Martijn J."/>
            <person name="Lind A.E."/>
            <person name="van Eijk R."/>
            <person name="Schleper C."/>
            <person name="Guy L."/>
            <person name="Ettema T.J."/>
        </authorList>
    </citation>
    <scope>NUCLEOTIDE SEQUENCE</scope>
</reference>
<dbReference type="AlphaFoldDB" id="A0A0F9UXU3"/>
<organism evidence="2">
    <name type="scientific">marine sediment metagenome</name>
    <dbReference type="NCBI Taxonomy" id="412755"/>
    <lineage>
        <taxon>unclassified sequences</taxon>
        <taxon>metagenomes</taxon>
        <taxon>ecological metagenomes</taxon>
    </lineage>
</organism>
<evidence type="ECO:0000256" key="1">
    <source>
        <dbReference type="SAM" id="MobiDB-lite"/>
    </source>
</evidence>
<feature type="region of interest" description="Disordered" evidence="1">
    <location>
        <begin position="104"/>
        <end position="128"/>
    </location>
</feature>
<evidence type="ECO:0000313" key="2">
    <source>
        <dbReference type="EMBL" id="KKN58428.1"/>
    </source>
</evidence>
<protein>
    <submittedName>
        <fullName evidence="2">Uncharacterized protein</fullName>
    </submittedName>
</protein>
<feature type="compositionally biased region" description="Polar residues" evidence="1">
    <location>
        <begin position="112"/>
        <end position="124"/>
    </location>
</feature>
<sequence>MAESQKETFDVQGTVEKVVPEWEENKFADATSPWKLKRKVYLSSCEKEADFGKLFTCFGRMSTVKLGAGATYAFQVTVSPGREAGKKFTNIVNAIKIAGDPVFPEIPPQPTEQPAATKSGNGSAPISGDRNRNIAMGLAVKCWIELVCNQKVGAARMGLGMPATGPDREVILALADIAEREKFPEKAS</sequence>